<evidence type="ECO:0000256" key="2">
    <source>
        <dbReference type="RuleBase" id="RU000461"/>
    </source>
</evidence>
<evidence type="ECO:0000256" key="1">
    <source>
        <dbReference type="ARBA" id="ARBA00010617"/>
    </source>
</evidence>
<keyword evidence="2" id="KW-0560">Oxidoreductase</keyword>
<dbReference type="PRINTS" id="PR00359">
    <property type="entry name" value="BP450"/>
</dbReference>
<dbReference type="CDD" id="cd11036">
    <property type="entry name" value="AknT-like"/>
    <property type="match status" value="1"/>
</dbReference>
<dbReference type="RefSeq" id="WP_301805887.1">
    <property type="nucleotide sequence ID" value="NZ_JAUJZH010000004.1"/>
</dbReference>
<organism evidence="3 4">
    <name type="scientific">Variovorax ginsengisoli</name>
    <dbReference type="NCBI Taxonomy" id="363844"/>
    <lineage>
        <taxon>Bacteria</taxon>
        <taxon>Pseudomonadati</taxon>
        <taxon>Pseudomonadota</taxon>
        <taxon>Betaproteobacteria</taxon>
        <taxon>Burkholderiales</taxon>
        <taxon>Comamonadaceae</taxon>
        <taxon>Variovorax</taxon>
    </lineage>
</organism>
<dbReference type="PANTHER" id="PTHR46696">
    <property type="entry name" value="P450, PUTATIVE (EUROFUNG)-RELATED"/>
    <property type="match status" value="1"/>
</dbReference>
<dbReference type="Gene3D" id="1.10.630.10">
    <property type="entry name" value="Cytochrome P450"/>
    <property type="match status" value="1"/>
</dbReference>
<keyword evidence="2" id="KW-0503">Monooxygenase</keyword>
<gene>
    <name evidence="3" type="ORF">Q2T77_07010</name>
</gene>
<evidence type="ECO:0000313" key="4">
    <source>
        <dbReference type="Proteomes" id="UP001169027"/>
    </source>
</evidence>
<dbReference type="InterPro" id="IPR017972">
    <property type="entry name" value="Cyt_P450_CS"/>
</dbReference>
<dbReference type="PROSITE" id="PS00086">
    <property type="entry name" value="CYTOCHROME_P450"/>
    <property type="match status" value="1"/>
</dbReference>
<dbReference type="Proteomes" id="UP001169027">
    <property type="component" value="Unassembled WGS sequence"/>
</dbReference>
<proteinExistence type="inferred from homology"/>
<accession>A0ABT8RZD5</accession>
<keyword evidence="2" id="KW-0408">Iron</keyword>
<dbReference type="InterPro" id="IPR036396">
    <property type="entry name" value="Cyt_P450_sf"/>
</dbReference>
<keyword evidence="2" id="KW-0479">Metal-binding</keyword>
<keyword evidence="4" id="KW-1185">Reference proteome</keyword>
<dbReference type="Pfam" id="PF00067">
    <property type="entry name" value="p450"/>
    <property type="match status" value="1"/>
</dbReference>
<keyword evidence="2" id="KW-0349">Heme</keyword>
<dbReference type="EMBL" id="JAUKVY010000004">
    <property type="protein sequence ID" value="MDO1532031.1"/>
    <property type="molecule type" value="Genomic_DNA"/>
</dbReference>
<reference evidence="3" key="1">
    <citation type="submission" date="2023-06" db="EMBL/GenBank/DDBJ databases">
        <authorList>
            <person name="Jiang Y."/>
            <person name="Liu Q."/>
        </authorList>
    </citation>
    <scope>NUCLEOTIDE SEQUENCE</scope>
    <source>
        <strain evidence="3">CGMCC 1.12090</strain>
    </source>
</reference>
<protein>
    <submittedName>
        <fullName evidence="3">Cytochrome P450</fullName>
    </submittedName>
</protein>
<dbReference type="InterPro" id="IPR001128">
    <property type="entry name" value="Cyt_P450"/>
</dbReference>
<dbReference type="InterPro" id="IPR002397">
    <property type="entry name" value="Cyt_P450_B"/>
</dbReference>
<dbReference type="SUPFAM" id="SSF48264">
    <property type="entry name" value="Cytochrome P450"/>
    <property type="match status" value="1"/>
</dbReference>
<name>A0ABT8RZD5_9BURK</name>
<dbReference type="PANTHER" id="PTHR46696:SF4">
    <property type="entry name" value="BIOTIN BIOSYNTHESIS CYTOCHROME P450"/>
    <property type="match status" value="1"/>
</dbReference>
<comment type="caution">
    <text evidence="3">The sequence shown here is derived from an EMBL/GenBank/DDBJ whole genome shotgun (WGS) entry which is preliminary data.</text>
</comment>
<comment type="similarity">
    <text evidence="1 2">Belongs to the cytochrome P450 family.</text>
</comment>
<sequence>MNSMAPPSDAIAAVTHGNPYPWYAGLRSGPALVFDPRLKLWIASRAEVLREIFANDALRVRPAAEAVPRAIAGTPAGELFGLLVRMNDGALHADHKPLLQRALAGVDLEAAHAATLRVAAAMPAMTLADRAFALPVSAVAHLLGFADGELPQVARWTRDFVACLSPLSTDGQLASASAAAARLMDRFEGLVAARPARRGSLLATVQADAPAPLSRALRANLVGLLSQTCEATAGLLGNGLAALAREPGLRRKIGDRLTLMPLLVAEVARHDPAVHNTRRFVALPTTVAGQALAPGDAVLLVLAAANRDPALNPAPATFELMRTDRRCLGFGHGRHACPGQALAGTLAAAGLQALLAEGLDTDALLRRGWHYRPSVNARIPVFH</sequence>
<evidence type="ECO:0000313" key="3">
    <source>
        <dbReference type="EMBL" id="MDO1532031.1"/>
    </source>
</evidence>